<gene>
    <name evidence="2" type="ORF">UU50_C0020G0003</name>
</gene>
<feature type="transmembrane region" description="Helical" evidence="1">
    <location>
        <begin position="12"/>
        <end position="30"/>
    </location>
</feature>
<organism evidence="2 3">
    <name type="scientific">Candidatus Uhrbacteria bacterium GW2011_GWC1_41_20</name>
    <dbReference type="NCBI Taxonomy" id="1618983"/>
    <lineage>
        <taxon>Bacteria</taxon>
        <taxon>Candidatus Uhriibacteriota</taxon>
    </lineage>
</organism>
<keyword evidence="1" id="KW-0472">Membrane</keyword>
<keyword evidence="1" id="KW-0812">Transmembrane</keyword>
<sequence length="183" mass="20268">MSSKKHTVPWKVIAGIGVGLIVLIIGFMIFSGSDGQEVDRLSKSVEVEDQSGITVEVISKPVEDHALTYEEVELMPVDGSGSHGTARRGQSGDLFTHVIVADLPAIETQYYYYEGWLVRPGIVDFFSTGELFAREDGKWGIIWEVHDDVAPDNLELFTEVVITLEIRDDNHAPSAHHVLEGEF</sequence>
<reference evidence="2 3" key="1">
    <citation type="journal article" date="2015" name="Nature">
        <title>rRNA introns, odd ribosomes, and small enigmatic genomes across a large radiation of phyla.</title>
        <authorList>
            <person name="Brown C.T."/>
            <person name="Hug L.A."/>
            <person name="Thomas B.C."/>
            <person name="Sharon I."/>
            <person name="Castelle C.J."/>
            <person name="Singh A."/>
            <person name="Wilkins M.J."/>
            <person name="Williams K.H."/>
            <person name="Banfield J.F."/>
        </authorList>
    </citation>
    <scope>NUCLEOTIDE SEQUENCE [LARGE SCALE GENOMIC DNA]</scope>
</reference>
<name>A0A0G0XN14_9BACT</name>
<dbReference type="EMBL" id="LCAW01000020">
    <property type="protein sequence ID" value="KKR98185.1"/>
    <property type="molecule type" value="Genomic_DNA"/>
</dbReference>
<evidence type="ECO:0000313" key="3">
    <source>
        <dbReference type="Proteomes" id="UP000033930"/>
    </source>
</evidence>
<evidence type="ECO:0000256" key="1">
    <source>
        <dbReference type="SAM" id="Phobius"/>
    </source>
</evidence>
<evidence type="ECO:0000313" key="2">
    <source>
        <dbReference type="EMBL" id="KKR98185.1"/>
    </source>
</evidence>
<accession>A0A0G0XN14</accession>
<keyword evidence="1" id="KW-1133">Transmembrane helix</keyword>
<dbReference type="AlphaFoldDB" id="A0A0G0XN14"/>
<proteinExistence type="predicted"/>
<comment type="caution">
    <text evidence="2">The sequence shown here is derived from an EMBL/GenBank/DDBJ whole genome shotgun (WGS) entry which is preliminary data.</text>
</comment>
<protein>
    <submittedName>
        <fullName evidence="2">Uncharacterized protein</fullName>
    </submittedName>
</protein>
<dbReference type="Proteomes" id="UP000033930">
    <property type="component" value="Unassembled WGS sequence"/>
</dbReference>